<evidence type="ECO:0000256" key="4">
    <source>
        <dbReference type="ARBA" id="ARBA00010286"/>
    </source>
</evidence>
<dbReference type="Gene3D" id="2.30.40.10">
    <property type="entry name" value="Urease, subunit C, domain 1"/>
    <property type="match status" value="1"/>
</dbReference>
<dbReference type="GO" id="GO:0004038">
    <property type="term" value="F:allantoinase activity"/>
    <property type="evidence" value="ECO:0007669"/>
    <property type="project" value="TreeGrafter"/>
</dbReference>
<dbReference type="SUPFAM" id="SSF51338">
    <property type="entry name" value="Composite domain of metallo-dependent hydrolases"/>
    <property type="match status" value="1"/>
</dbReference>
<feature type="domain" description="Amidohydrolase-related" evidence="7">
    <location>
        <begin position="66"/>
        <end position="456"/>
    </location>
</feature>
<comment type="function">
    <text evidence="2">Catalyzes the reversible cyclization of carbamoyl aspartate to dihydroorotate.</text>
</comment>
<accession>A0A4V2ZTU8</accession>
<dbReference type="PROSITE" id="PS00482">
    <property type="entry name" value="DIHYDROOROTASE_1"/>
    <property type="match status" value="1"/>
</dbReference>
<dbReference type="Pfam" id="PF01979">
    <property type="entry name" value="Amidohydro_1"/>
    <property type="match status" value="1"/>
</dbReference>
<evidence type="ECO:0000256" key="5">
    <source>
        <dbReference type="ARBA" id="ARBA00022723"/>
    </source>
</evidence>
<dbReference type="Proteomes" id="UP000295636">
    <property type="component" value="Unassembled WGS sequence"/>
</dbReference>
<comment type="cofactor">
    <cofactor evidence="1">
        <name>Zn(2+)</name>
        <dbReference type="ChEBI" id="CHEBI:29105"/>
    </cofactor>
</comment>
<dbReference type="InterPro" id="IPR011059">
    <property type="entry name" value="Metal-dep_hydrolase_composite"/>
</dbReference>
<keyword evidence="9" id="KW-1185">Reference proteome</keyword>
<name>A0A4V2ZTU8_9BACL</name>
<dbReference type="NCBIfam" id="TIGR00857">
    <property type="entry name" value="pyrC_multi"/>
    <property type="match status" value="1"/>
</dbReference>
<sequence>MNIMMTFGGVTTMRLDLWIKNGFVYRNGESFRAGHVGIKDGKIHIISESYAEFEAERVIDADGLHVLPGMIDAHVHFREPAKNPSETENFFTGTRAAAAGGITSIMEMPNSYPCTYNTELLAKRKQILHTEALIDYGLYGAAGSDHLEDIAPLASEGISAYKTFMHRAPAGREDEFEGFTMTSDRDLYEGFSQIAKTGLPLAIHAEHDELLGYFSEYAERHFIEDDVNKHLIARNPLVETSAIQRVVFFAGQLKIPVICCHVSSPEALEIIKRAKRDGIRVYAEICPHYLLFDDSHLEKLGPYGKCNPPLRSAEQLEALWSYIDDGTIDYISSDHSPFPKALKDLGYANILKSPAGFPGTEMTLPLMLDQVNRGKLSLQKLVELMSVNPAKTFGMHPEKGTLGVGTDADITIIDLNAKRKVDIRELYTTARETALLYDGLELRGLPAYTIVRGKVVAERGKVDDTAKGWGKFISS</sequence>
<dbReference type="GO" id="GO:0005737">
    <property type="term" value="C:cytoplasm"/>
    <property type="evidence" value="ECO:0007669"/>
    <property type="project" value="TreeGrafter"/>
</dbReference>
<dbReference type="Gene3D" id="3.20.20.140">
    <property type="entry name" value="Metal-dependent hydrolases"/>
    <property type="match status" value="1"/>
</dbReference>
<dbReference type="FunFam" id="3.20.20.140:FF:000174">
    <property type="entry name" value="Dihydropyrimidinase-related protein 2"/>
    <property type="match status" value="1"/>
</dbReference>
<dbReference type="PANTHER" id="PTHR43668:SF2">
    <property type="entry name" value="ALLANTOINASE"/>
    <property type="match status" value="1"/>
</dbReference>
<dbReference type="PANTHER" id="PTHR43668">
    <property type="entry name" value="ALLANTOINASE"/>
    <property type="match status" value="1"/>
</dbReference>
<evidence type="ECO:0000256" key="1">
    <source>
        <dbReference type="ARBA" id="ARBA00001947"/>
    </source>
</evidence>
<reference evidence="8 9" key="1">
    <citation type="submission" date="2019-03" db="EMBL/GenBank/DDBJ databases">
        <title>This is whole genome sequence of Paenibacillus sp MS74 strain.</title>
        <authorList>
            <person name="Trinh H.N."/>
        </authorList>
    </citation>
    <scope>NUCLEOTIDE SEQUENCE [LARGE SCALE GENOMIC DNA]</scope>
    <source>
        <strain evidence="8 9">MS74</strain>
    </source>
</reference>
<dbReference type="InterPro" id="IPR032466">
    <property type="entry name" value="Metal_Hydrolase"/>
</dbReference>
<gene>
    <name evidence="8" type="ORF">E1757_08365</name>
</gene>
<dbReference type="GO" id="GO:0046872">
    <property type="term" value="F:metal ion binding"/>
    <property type="evidence" value="ECO:0007669"/>
    <property type="project" value="UniProtKB-KW"/>
</dbReference>
<evidence type="ECO:0000256" key="2">
    <source>
        <dbReference type="ARBA" id="ARBA00002368"/>
    </source>
</evidence>
<proteinExistence type="inferred from homology"/>
<comment type="similarity">
    <text evidence="3">Belongs to the metallo-dependent hydrolases superfamily. Hydantoinase/dihydropyrimidinase family.</text>
</comment>
<dbReference type="InterPro" id="IPR050138">
    <property type="entry name" value="DHOase/Allantoinase_Hydrolase"/>
</dbReference>
<keyword evidence="6" id="KW-0378">Hydrolase</keyword>
<evidence type="ECO:0000256" key="3">
    <source>
        <dbReference type="ARBA" id="ARBA00008829"/>
    </source>
</evidence>
<organism evidence="8 9">
    <name type="scientific">Paenibacillus piri</name>
    <dbReference type="NCBI Taxonomy" id="2547395"/>
    <lineage>
        <taxon>Bacteria</taxon>
        <taxon>Bacillati</taxon>
        <taxon>Bacillota</taxon>
        <taxon>Bacilli</taxon>
        <taxon>Bacillales</taxon>
        <taxon>Paenibacillaceae</taxon>
        <taxon>Paenibacillus</taxon>
    </lineage>
</organism>
<dbReference type="EMBL" id="SMRT01000003">
    <property type="protein sequence ID" value="TDF98554.1"/>
    <property type="molecule type" value="Genomic_DNA"/>
</dbReference>
<evidence type="ECO:0000313" key="8">
    <source>
        <dbReference type="EMBL" id="TDF98554.1"/>
    </source>
</evidence>
<comment type="caution">
    <text evidence="8">The sequence shown here is derived from an EMBL/GenBank/DDBJ whole genome shotgun (WGS) entry which is preliminary data.</text>
</comment>
<protein>
    <submittedName>
        <fullName evidence="8">Allantoinase</fullName>
    </submittedName>
</protein>
<keyword evidence="5" id="KW-0479">Metal-binding</keyword>
<evidence type="ECO:0000256" key="6">
    <source>
        <dbReference type="ARBA" id="ARBA00022801"/>
    </source>
</evidence>
<dbReference type="SUPFAM" id="SSF51556">
    <property type="entry name" value="Metallo-dependent hydrolases"/>
    <property type="match status" value="1"/>
</dbReference>
<comment type="similarity">
    <text evidence="4">Belongs to the metallo-dependent hydrolases superfamily. DHOase family. Class I DHOase subfamily.</text>
</comment>
<dbReference type="InterPro" id="IPR002195">
    <property type="entry name" value="Dihydroorotase_CS"/>
</dbReference>
<dbReference type="InterPro" id="IPR006680">
    <property type="entry name" value="Amidohydro-rel"/>
</dbReference>
<evidence type="ECO:0000259" key="7">
    <source>
        <dbReference type="Pfam" id="PF01979"/>
    </source>
</evidence>
<dbReference type="GO" id="GO:0006145">
    <property type="term" value="P:purine nucleobase catabolic process"/>
    <property type="evidence" value="ECO:0007669"/>
    <property type="project" value="TreeGrafter"/>
</dbReference>
<evidence type="ECO:0000313" key="9">
    <source>
        <dbReference type="Proteomes" id="UP000295636"/>
    </source>
</evidence>
<dbReference type="AlphaFoldDB" id="A0A4V2ZTU8"/>